<dbReference type="AlphaFoldDB" id="A0A6C0HUP2"/>
<evidence type="ECO:0000256" key="1">
    <source>
        <dbReference type="SAM" id="Phobius"/>
    </source>
</evidence>
<accession>A0A6C0HUP2</accession>
<name>A0A6C0HUP2_9ZZZZ</name>
<keyword evidence="1" id="KW-1133">Transmembrane helix</keyword>
<feature type="transmembrane region" description="Helical" evidence="1">
    <location>
        <begin position="282"/>
        <end position="300"/>
    </location>
</feature>
<feature type="transmembrane region" description="Helical" evidence="1">
    <location>
        <begin position="61"/>
        <end position="79"/>
    </location>
</feature>
<keyword evidence="1" id="KW-0472">Membrane</keyword>
<feature type="transmembrane region" description="Helical" evidence="1">
    <location>
        <begin position="122"/>
        <end position="145"/>
    </location>
</feature>
<reference evidence="2" key="1">
    <citation type="journal article" date="2020" name="Nature">
        <title>Giant virus diversity and host interactions through global metagenomics.</title>
        <authorList>
            <person name="Schulz F."/>
            <person name="Roux S."/>
            <person name="Paez-Espino D."/>
            <person name="Jungbluth S."/>
            <person name="Walsh D.A."/>
            <person name="Denef V.J."/>
            <person name="McMahon K.D."/>
            <person name="Konstantinidis K.T."/>
            <person name="Eloe-Fadrosh E.A."/>
            <person name="Kyrpides N.C."/>
            <person name="Woyke T."/>
        </authorList>
    </citation>
    <scope>NUCLEOTIDE SEQUENCE</scope>
    <source>
        <strain evidence="2">GVMAG-M-3300023184-177</strain>
    </source>
</reference>
<feature type="transmembrane region" description="Helical" evidence="1">
    <location>
        <begin position="193"/>
        <end position="217"/>
    </location>
</feature>
<feature type="transmembrane region" description="Helical" evidence="1">
    <location>
        <begin position="151"/>
        <end position="172"/>
    </location>
</feature>
<dbReference type="EMBL" id="MN740018">
    <property type="protein sequence ID" value="QHT84458.1"/>
    <property type="molecule type" value="Genomic_DNA"/>
</dbReference>
<keyword evidence="1" id="KW-0812">Transmembrane</keyword>
<protein>
    <submittedName>
        <fullName evidence="2">Uncharacterized protein</fullName>
    </submittedName>
</protein>
<sequence>MDLIEKFIVNNKSDPWEAVFTTTDGDEVNMKKGDLVLFILAPFGDLFMRSSTYFNGSLDKIYLFIISTIASGVFFSNLVDIFHPRWLTYTIASYLVMCIFNLPSALLGYYGKIHKVPDTEKVIDFWILIPIIIRLAIGLLIIPLYMGFPEVAPYLIHLTLFWVLMFTNFIHLAKRKQCSSKNNKNHGKRFAKVLIDTLMQYGIIFVIIGFLLKLQIVEGGVSLFSTKVKYFGNVGEIILMLGWMGGALIGYIINNMIDINFGTKFQPPYDNDDTCKGEIEKFHIVFVVLFIVASTIYFVYQTRYSNPMNFLSTQYQNLY</sequence>
<feature type="transmembrane region" description="Helical" evidence="1">
    <location>
        <begin position="237"/>
        <end position="261"/>
    </location>
</feature>
<evidence type="ECO:0000313" key="2">
    <source>
        <dbReference type="EMBL" id="QHT84458.1"/>
    </source>
</evidence>
<organism evidence="2">
    <name type="scientific">viral metagenome</name>
    <dbReference type="NCBI Taxonomy" id="1070528"/>
    <lineage>
        <taxon>unclassified sequences</taxon>
        <taxon>metagenomes</taxon>
        <taxon>organismal metagenomes</taxon>
    </lineage>
</organism>
<proteinExistence type="predicted"/>
<feature type="transmembrane region" description="Helical" evidence="1">
    <location>
        <begin position="91"/>
        <end position="110"/>
    </location>
</feature>